<dbReference type="PANTHER" id="PTHR13887">
    <property type="entry name" value="GLUTATHIONE S-TRANSFERASE KAPPA"/>
    <property type="match status" value="1"/>
</dbReference>
<keyword evidence="2" id="KW-0732">Signal</keyword>
<comment type="caution">
    <text evidence="8">The sequence shown here is derived from an EMBL/GenBank/DDBJ whole genome shotgun (WGS) entry which is preliminary data.</text>
</comment>
<dbReference type="AlphaFoldDB" id="A0A1F8CMS0"/>
<dbReference type="Proteomes" id="UP000179241">
    <property type="component" value="Unassembled WGS sequence"/>
</dbReference>
<keyword evidence="6" id="KW-0812">Transmembrane</keyword>
<comment type="similarity">
    <text evidence="1">Belongs to the thioredoxin family. DsbA subfamily.</text>
</comment>
<keyword evidence="5" id="KW-0676">Redox-active center</keyword>
<dbReference type="GO" id="GO:0016491">
    <property type="term" value="F:oxidoreductase activity"/>
    <property type="evidence" value="ECO:0007669"/>
    <property type="project" value="UniProtKB-KW"/>
</dbReference>
<dbReference type="Gene3D" id="3.40.30.10">
    <property type="entry name" value="Glutaredoxin"/>
    <property type="match status" value="2"/>
</dbReference>
<accession>A0A1F8CMS0</accession>
<sequence>MTNMSSETNKPSSSLLEKFSPLLVVVAIILAFAVGVLWQKVNNLEKGPTATENTQPTAEKESPLSVDNLKKYAKELGLNEKDFNNCLDSGKYVDRVKADETYGGTVGVSGTPGFFVNGKFLSGAYPFEAFKDIIDKELTGKGSTNAANYIEMLAAAAKTDPKGFDPIPKTVEIGDSPVKGDGKVTIVEFSDFECPYCIRHFTQTYGKLMSEYVNKGLVKYSFKHFPLSFHPNAQKAAEASECAKEQGKFWEMHDKLYSVSN</sequence>
<proteinExistence type="inferred from homology"/>
<dbReference type="Gene3D" id="1.10.40.80">
    <property type="match status" value="1"/>
</dbReference>
<keyword evidence="3" id="KW-0560">Oxidoreductase</keyword>
<feature type="transmembrane region" description="Helical" evidence="6">
    <location>
        <begin position="20"/>
        <end position="38"/>
    </location>
</feature>
<name>A0A1F8CMS0_9BACT</name>
<keyword evidence="6" id="KW-0472">Membrane</keyword>
<evidence type="ECO:0000259" key="7">
    <source>
        <dbReference type="PROSITE" id="PS51352"/>
    </source>
</evidence>
<gene>
    <name evidence="8" type="ORF">A2188_01310</name>
</gene>
<feature type="domain" description="Thioredoxin" evidence="7">
    <location>
        <begin position="153"/>
        <end position="261"/>
    </location>
</feature>
<evidence type="ECO:0000256" key="2">
    <source>
        <dbReference type="ARBA" id="ARBA00022729"/>
    </source>
</evidence>
<dbReference type="Pfam" id="PF01323">
    <property type="entry name" value="DSBA"/>
    <property type="match status" value="1"/>
</dbReference>
<dbReference type="PANTHER" id="PTHR13887:SF14">
    <property type="entry name" value="DISULFIDE BOND FORMATION PROTEIN D"/>
    <property type="match status" value="1"/>
</dbReference>
<dbReference type="CDD" id="cd02972">
    <property type="entry name" value="DsbA_family"/>
    <property type="match status" value="1"/>
</dbReference>
<dbReference type="InterPro" id="IPR001853">
    <property type="entry name" value="DSBA-like_thioredoxin_dom"/>
</dbReference>
<protein>
    <recommendedName>
        <fullName evidence="7">Thioredoxin domain-containing protein</fullName>
    </recommendedName>
</protein>
<dbReference type="InterPro" id="IPR036249">
    <property type="entry name" value="Thioredoxin-like_sf"/>
</dbReference>
<evidence type="ECO:0000256" key="4">
    <source>
        <dbReference type="ARBA" id="ARBA00023157"/>
    </source>
</evidence>
<keyword evidence="6" id="KW-1133">Transmembrane helix</keyword>
<evidence type="ECO:0000256" key="3">
    <source>
        <dbReference type="ARBA" id="ARBA00023002"/>
    </source>
</evidence>
<evidence type="ECO:0000256" key="6">
    <source>
        <dbReference type="SAM" id="Phobius"/>
    </source>
</evidence>
<reference evidence="8 9" key="1">
    <citation type="journal article" date="2016" name="Nat. Commun.">
        <title>Thousands of microbial genomes shed light on interconnected biogeochemical processes in an aquifer system.</title>
        <authorList>
            <person name="Anantharaman K."/>
            <person name="Brown C.T."/>
            <person name="Hug L.A."/>
            <person name="Sharon I."/>
            <person name="Castelle C.J."/>
            <person name="Probst A.J."/>
            <person name="Thomas B.C."/>
            <person name="Singh A."/>
            <person name="Wilkins M.J."/>
            <person name="Karaoz U."/>
            <person name="Brodie E.L."/>
            <person name="Williams K.H."/>
            <person name="Hubbard S.S."/>
            <person name="Banfield J.F."/>
        </authorList>
    </citation>
    <scope>NUCLEOTIDE SEQUENCE [LARGE SCALE GENOMIC DNA]</scope>
</reference>
<keyword evidence="4" id="KW-1015">Disulfide bond</keyword>
<organism evidence="8 9">
    <name type="scientific">Candidatus Woesebacteria bacterium RIFOXYA1_FULL_43_9</name>
    <dbReference type="NCBI Taxonomy" id="1802534"/>
    <lineage>
        <taxon>Bacteria</taxon>
        <taxon>Candidatus Woeseibacteriota</taxon>
    </lineage>
</organism>
<evidence type="ECO:0000256" key="5">
    <source>
        <dbReference type="ARBA" id="ARBA00023284"/>
    </source>
</evidence>
<dbReference type="InterPro" id="IPR013766">
    <property type="entry name" value="Thioredoxin_domain"/>
</dbReference>
<dbReference type="Pfam" id="PF13462">
    <property type="entry name" value="Thioredoxin_4"/>
    <property type="match status" value="1"/>
</dbReference>
<evidence type="ECO:0000313" key="8">
    <source>
        <dbReference type="EMBL" id="OGM77637.1"/>
    </source>
</evidence>
<evidence type="ECO:0000313" key="9">
    <source>
        <dbReference type="Proteomes" id="UP000179241"/>
    </source>
</evidence>
<evidence type="ECO:0000256" key="1">
    <source>
        <dbReference type="ARBA" id="ARBA00005791"/>
    </source>
</evidence>
<dbReference type="SUPFAM" id="SSF52833">
    <property type="entry name" value="Thioredoxin-like"/>
    <property type="match status" value="1"/>
</dbReference>
<dbReference type="InterPro" id="IPR012336">
    <property type="entry name" value="Thioredoxin-like_fold"/>
</dbReference>
<dbReference type="EMBL" id="MGHU01000014">
    <property type="protein sequence ID" value="OGM77637.1"/>
    <property type="molecule type" value="Genomic_DNA"/>
</dbReference>
<dbReference type="PROSITE" id="PS51352">
    <property type="entry name" value="THIOREDOXIN_2"/>
    <property type="match status" value="1"/>
</dbReference>